<accession>A0A0F8ZX88</accession>
<dbReference type="EMBL" id="LAZR01045617">
    <property type="protein sequence ID" value="KKK98438.1"/>
    <property type="molecule type" value="Genomic_DNA"/>
</dbReference>
<proteinExistence type="predicted"/>
<protein>
    <submittedName>
        <fullName evidence="1">Uncharacterized protein</fullName>
    </submittedName>
</protein>
<sequence length="60" mass="6393">MQGDAADLREAYSALDELLKGIGLLPVNNVTTRPVLHSALIKGLGVIDRAVKEGRYDATS</sequence>
<gene>
    <name evidence="1" type="ORF">LCGC14_2642740</name>
</gene>
<reference evidence="1" key="1">
    <citation type="journal article" date="2015" name="Nature">
        <title>Complex archaea that bridge the gap between prokaryotes and eukaryotes.</title>
        <authorList>
            <person name="Spang A."/>
            <person name="Saw J.H."/>
            <person name="Jorgensen S.L."/>
            <person name="Zaremba-Niedzwiedzka K."/>
            <person name="Martijn J."/>
            <person name="Lind A.E."/>
            <person name="van Eijk R."/>
            <person name="Schleper C."/>
            <person name="Guy L."/>
            <person name="Ettema T.J."/>
        </authorList>
    </citation>
    <scope>NUCLEOTIDE SEQUENCE</scope>
</reference>
<dbReference type="AlphaFoldDB" id="A0A0F8ZX88"/>
<evidence type="ECO:0000313" key="1">
    <source>
        <dbReference type="EMBL" id="KKK98438.1"/>
    </source>
</evidence>
<comment type="caution">
    <text evidence="1">The sequence shown here is derived from an EMBL/GenBank/DDBJ whole genome shotgun (WGS) entry which is preliminary data.</text>
</comment>
<name>A0A0F8ZX88_9ZZZZ</name>
<organism evidence="1">
    <name type="scientific">marine sediment metagenome</name>
    <dbReference type="NCBI Taxonomy" id="412755"/>
    <lineage>
        <taxon>unclassified sequences</taxon>
        <taxon>metagenomes</taxon>
        <taxon>ecological metagenomes</taxon>
    </lineage>
</organism>